<dbReference type="PANTHER" id="PTHR11943:SF1">
    <property type="entry name" value="GALACTOSE-1-PHOSPHATE URIDYLYLTRANSFERASE"/>
    <property type="match status" value="1"/>
</dbReference>
<comment type="pathway">
    <text evidence="2 17">Carbohydrate metabolism; galactose metabolism.</text>
</comment>
<evidence type="ECO:0000256" key="1">
    <source>
        <dbReference type="ARBA" id="ARBA00001107"/>
    </source>
</evidence>
<feature type="binding site" evidence="15">
    <location>
        <position position="115"/>
    </location>
    <ligand>
        <name>Zn(2+)</name>
        <dbReference type="ChEBI" id="CHEBI:29105"/>
    </ligand>
</feature>
<dbReference type="PANTHER" id="PTHR11943">
    <property type="entry name" value="GALACTOSE-1-PHOSPHATE URIDYLYLTRANSFERASE"/>
    <property type="match status" value="1"/>
</dbReference>
<feature type="binding site" description="in other chain" evidence="14">
    <location>
        <begin position="77"/>
        <end position="78"/>
    </location>
    <ligand>
        <name>UDP-alpha-D-glucose</name>
        <dbReference type="ChEBI" id="CHEBI:58885"/>
        <note>ligand shared between dimeric partners</note>
    </ligand>
</feature>
<dbReference type="EC" id="2.7.7.12" evidence="4 12"/>
<dbReference type="Pfam" id="PF02744">
    <property type="entry name" value="GalP_UDP_tr_C"/>
    <property type="match status" value="1"/>
</dbReference>
<gene>
    <name evidence="20" type="ORF">FDY95_13135</name>
</gene>
<feature type="binding site" evidence="16">
    <location>
        <position position="283"/>
    </location>
    <ligand>
        <name>Fe cation</name>
        <dbReference type="ChEBI" id="CHEBI:24875"/>
    </ligand>
</feature>
<dbReference type="GO" id="GO:0008270">
    <property type="term" value="F:zinc ion binding"/>
    <property type="evidence" value="ECO:0007669"/>
    <property type="project" value="InterPro"/>
</dbReference>
<reference evidence="20 21" key="1">
    <citation type="submission" date="2019-05" db="EMBL/GenBank/DDBJ databases">
        <title>Hymenobacter edaphi sp. nov., isolated from abandoned arsenic-contaminated farmland soil.</title>
        <authorList>
            <person name="Nie L."/>
        </authorList>
    </citation>
    <scope>NUCLEOTIDE SEQUENCE [LARGE SCALE GENOMIC DNA]</scope>
    <source>
        <strain evidence="20 21">1-3-3-8</strain>
    </source>
</reference>
<feature type="domain" description="Galactose-1-phosphate uridyl transferase C-terminal" evidence="19">
    <location>
        <begin position="187"/>
        <end position="348"/>
    </location>
</feature>
<evidence type="ECO:0000313" key="21">
    <source>
        <dbReference type="Proteomes" id="UP000305517"/>
    </source>
</evidence>
<dbReference type="Pfam" id="PF01087">
    <property type="entry name" value="GalP_UDP_transf"/>
    <property type="match status" value="1"/>
</dbReference>
<feature type="binding site" description="in other chain" evidence="14">
    <location>
        <begin position="161"/>
        <end position="163"/>
    </location>
    <ligand>
        <name>UDP-alpha-D-glucose</name>
        <dbReference type="ChEBI" id="CHEBI:58885"/>
        <note>ligand shared between dimeric partners</note>
    </ligand>
</feature>
<feature type="binding site" evidence="14">
    <location>
        <begin position="313"/>
        <end position="314"/>
    </location>
    <ligand>
        <name>UDP-alpha-D-glucose</name>
        <dbReference type="ChEBI" id="CHEBI:58885"/>
        <note>ligand shared between dimeric partners</note>
    </ligand>
</feature>
<comment type="catalytic activity">
    <reaction evidence="1 17">
        <text>alpha-D-galactose 1-phosphate + UDP-alpha-D-glucose = alpha-D-glucose 1-phosphate + UDP-alpha-D-galactose</text>
        <dbReference type="Rhea" id="RHEA:13989"/>
        <dbReference type="ChEBI" id="CHEBI:58336"/>
        <dbReference type="ChEBI" id="CHEBI:58601"/>
        <dbReference type="ChEBI" id="CHEBI:58885"/>
        <dbReference type="ChEBI" id="CHEBI:66914"/>
        <dbReference type="EC" id="2.7.7.12"/>
    </reaction>
</comment>
<dbReference type="SUPFAM" id="SSF54197">
    <property type="entry name" value="HIT-like"/>
    <property type="match status" value="2"/>
</dbReference>
<dbReference type="RefSeq" id="WP_138078220.1">
    <property type="nucleotide sequence ID" value="NZ_VAJM01000005.1"/>
</dbReference>
<dbReference type="CDD" id="cd00608">
    <property type="entry name" value="GalT"/>
    <property type="match status" value="1"/>
</dbReference>
<dbReference type="NCBIfam" id="NF008724">
    <property type="entry name" value="PRK11720.1"/>
    <property type="match status" value="1"/>
</dbReference>
<comment type="caution">
    <text evidence="20">The sequence shown here is derived from an EMBL/GenBank/DDBJ whole genome shotgun (WGS) entry which is preliminary data.</text>
</comment>
<feature type="binding site" evidence="15">
    <location>
        <position position="166"/>
    </location>
    <ligand>
        <name>Zn(2+)</name>
        <dbReference type="ChEBI" id="CHEBI:29105"/>
    </ligand>
</feature>
<keyword evidence="16" id="KW-0408">Iron</keyword>
<keyword evidence="11 17" id="KW-0119">Carbohydrate metabolism</keyword>
<dbReference type="GO" id="GO:0008108">
    <property type="term" value="F:UDP-glucose:hexose-1-phosphate uridylyltransferase activity"/>
    <property type="evidence" value="ECO:0007669"/>
    <property type="project" value="UniProtKB-UniRule"/>
</dbReference>
<feature type="binding site" evidence="16">
    <location>
        <position position="298"/>
    </location>
    <ligand>
        <name>Fe cation</name>
        <dbReference type="ChEBI" id="CHEBI:24875"/>
    </ligand>
</feature>
<feature type="binding site" evidence="14">
    <location>
        <begin position="28"/>
        <end position="31"/>
    </location>
    <ligand>
        <name>UDP-alpha-D-glucose</name>
        <dbReference type="ChEBI" id="CHEBI:58885"/>
        <note>ligand shared between dimeric partners</note>
    </ligand>
</feature>
<protein>
    <recommendedName>
        <fullName evidence="5 12">Galactose-1-phosphate uridylyltransferase</fullName>
        <ecNumber evidence="4 12">2.7.7.12</ecNumber>
    </recommendedName>
</protein>
<evidence type="ECO:0000256" key="17">
    <source>
        <dbReference type="RuleBase" id="RU000506"/>
    </source>
</evidence>
<dbReference type="FunFam" id="3.30.428.10:FF:000001">
    <property type="entry name" value="Galactose-1-phosphate uridylyltransferase"/>
    <property type="match status" value="1"/>
</dbReference>
<dbReference type="InterPro" id="IPR019779">
    <property type="entry name" value="GalP_UDPtransf1_His-AS"/>
</dbReference>
<feature type="binding site" evidence="16">
    <location>
        <position position="300"/>
    </location>
    <ligand>
        <name>Fe cation</name>
        <dbReference type="ChEBI" id="CHEBI:24875"/>
    </ligand>
</feature>
<evidence type="ECO:0000256" key="8">
    <source>
        <dbReference type="ARBA" id="ARBA00022723"/>
    </source>
</evidence>
<comment type="cofactor">
    <cofactor evidence="16">
        <name>Fe cation</name>
        <dbReference type="ChEBI" id="CHEBI:24875"/>
    </cofactor>
    <text evidence="16">Binds 1 Fe cation per subunit.</text>
</comment>
<dbReference type="FunFam" id="3.30.428.10:FF:000002">
    <property type="entry name" value="Galactose-1-phosphate uridylyltransferase"/>
    <property type="match status" value="1"/>
</dbReference>
<feature type="binding site" description="in other chain" evidence="14">
    <location>
        <position position="325"/>
    </location>
    <ligand>
        <name>UDP-alpha-D-glucose</name>
        <dbReference type="ChEBI" id="CHEBI:58885"/>
        <note>ligand shared between dimeric partners</note>
    </ligand>
</feature>
<evidence type="ECO:0000256" key="6">
    <source>
        <dbReference type="ARBA" id="ARBA00022679"/>
    </source>
</evidence>
<dbReference type="UniPathway" id="UPA00214"/>
<feature type="binding site" description="in other chain" evidence="14">
    <location>
        <position position="61"/>
    </location>
    <ligand>
        <name>UDP-alpha-D-glucose</name>
        <dbReference type="ChEBI" id="CHEBI:58885"/>
        <note>ligand shared between dimeric partners</note>
    </ligand>
</feature>
<keyword evidence="10 17" id="KW-0299">Galactose metabolism</keyword>
<dbReference type="PROSITE" id="PS00117">
    <property type="entry name" value="GAL_P_UDP_TRANSF_I"/>
    <property type="match status" value="1"/>
</dbReference>
<dbReference type="GO" id="GO:0033499">
    <property type="term" value="P:galactose catabolic process via UDP-galactose, Leloir pathway"/>
    <property type="evidence" value="ECO:0007669"/>
    <property type="project" value="TreeGrafter"/>
</dbReference>
<dbReference type="Gene3D" id="3.30.428.10">
    <property type="entry name" value="HIT-like"/>
    <property type="match status" value="2"/>
</dbReference>
<dbReference type="GO" id="GO:0005737">
    <property type="term" value="C:cytoplasm"/>
    <property type="evidence" value="ECO:0007669"/>
    <property type="project" value="TreeGrafter"/>
</dbReference>
<evidence type="ECO:0000313" key="20">
    <source>
        <dbReference type="EMBL" id="TLM92370.1"/>
    </source>
</evidence>
<evidence type="ECO:0000256" key="14">
    <source>
        <dbReference type="PIRSR" id="PIRSR000808-2"/>
    </source>
</evidence>
<keyword evidence="21" id="KW-1185">Reference proteome</keyword>
<dbReference type="PIRSF" id="PIRSF000808">
    <property type="entry name" value="GalT"/>
    <property type="match status" value="1"/>
</dbReference>
<evidence type="ECO:0000256" key="5">
    <source>
        <dbReference type="ARBA" id="ARBA00016340"/>
    </source>
</evidence>
<evidence type="ECO:0000256" key="15">
    <source>
        <dbReference type="PIRSR" id="PIRSR000808-3"/>
    </source>
</evidence>
<feature type="active site" description="Tele-UMP-histidine intermediate" evidence="13">
    <location>
        <position position="168"/>
    </location>
</feature>
<dbReference type="InterPro" id="IPR036265">
    <property type="entry name" value="HIT-like_sf"/>
</dbReference>
<keyword evidence="6 17" id="KW-0808">Transferase</keyword>
<keyword evidence="9 15" id="KW-0862">Zinc</keyword>
<comment type="cofactor">
    <cofactor evidence="15">
        <name>Zn(2+)</name>
        <dbReference type="ChEBI" id="CHEBI:29105"/>
    </cofactor>
    <text evidence="15">Binds 1 zinc ion per subunit.</text>
</comment>
<dbReference type="OrthoDB" id="9769064at2"/>
<evidence type="ECO:0000256" key="7">
    <source>
        <dbReference type="ARBA" id="ARBA00022695"/>
    </source>
</evidence>
<evidence type="ECO:0000256" key="9">
    <source>
        <dbReference type="ARBA" id="ARBA00022833"/>
    </source>
</evidence>
<comment type="similarity">
    <text evidence="3 17">Belongs to the galactose-1-phosphate uridylyltransferase type 1 family.</text>
</comment>
<organism evidence="20 21">
    <name type="scientific">Hymenobacter jeollabukensis</name>
    <dbReference type="NCBI Taxonomy" id="2025313"/>
    <lineage>
        <taxon>Bacteria</taxon>
        <taxon>Pseudomonadati</taxon>
        <taxon>Bacteroidota</taxon>
        <taxon>Cytophagia</taxon>
        <taxon>Cytophagales</taxon>
        <taxon>Hymenobacteraceae</taxon>
        <taxon>Hymenobacter</taxon>
    </lineage>
</organism>
<feature type="binding site" description="in other chain" evidence="14">
    <location>
        <position position="155"/>
    </location>
    <ligand>
        <name>UDP-alpha-D-glucose</name>
        <dbReference type="ChEBI" id="CHEBI:58885"/>
        <note>ligand shared between dimeric partners</note>
    </ligand>
</feature>
<evidence type="ECO:0000256" key="4">
    <source>
        <dbReference type="ARBA" id="ARBA00012384"/>
    </source>
</evidence>
<dbReference type="Proteomes" id="UP000305517">
    <property type="component" value="Unassembled WGS sequence"/>
</dbReference>
<dbReference type="EMBL" id="VAJM01000005">
    <property type="protein sequence ID" value="TLM92370.1"/>
    <property type="molecule type" value="Genomic_DNA"/>
</dbReference>
<evidence type="ECO:0000256" key="10">
    <source>
        <dbReference type="ARBA" id="ARBA00023144"/>
    </source>
</evidence>
<name>A0A5R8WR02_9BACT</name>
<feature type="binding site" evidence="15">
    <location>
        <position position="52"/>
    </location>
    <ligand>
        <name>Zn(2+)</name>
        <dbReference type="ChEBI" id="CHEBI:29105"/>
    </ligand>
</feature>
<dbReference type="InterPro" id="IPR005849">
    <property type="entry name" value="GalP_Utransf_N"/>
</dbReference>
<feature type="domain" description="Galactose-1-phosphate uridyl transferase N-terminal" evidence="18">
    <location>
        <begin position="7"/>
        <end position="178"/>
    </location>
</feature>
<dbReference type="AlphaFoldDB" id="A0A5R8WR02"/>
<evidence type="ECO:0000259" key="18">
    <source>
        <dbReference type="Pfam" id="PF01087"/>
    </source>
</evidence>
<accession>A0A5R8WR02</accession>
<keyword evidence="8 15" id="KW-0479">Metal-binding</keyword>
<dbReference type="InterPro" id="IPR001937">
    <property type="entry name" value="GalP_UDPtransf1"/>
</dbReference>
<proteinExistence type="inferred from homology"/>
<evidence type="ECO:0000256" key="12">
    <source>
        <dbReference type="NCBIfam" id="TIGR00209"/>
    </source>
</evidence>
<feature type="binding site" evidence="15">
    <location>
        <position position="55"/>
    </location>
    <ligand>
        <name>Zn(2+)</name>
        <dbReference type="ChEBI" id="CHEBI:29105"/>
    </ligand>
</feature>
<evidence type="ECO:0000256" key="11">
    <source>
        <dbReference type="ARBA" id="ARBA00023277"/>
    </source>
</evidence>
<keyword evidence="7 17" id="KW-0548">Nucleotidyltransferase</keyword>
<evidence type="ECO:0000256" key="13">
    <source>
        <dbReference type="PIRSR" id="PIRSR000808-1"/>
    </source>
</evidence>
<dbReference type="InterPro" id="IPR005850">
    <property type="entry name" value="GalP_Utransf_C"/>
</dbReference>
<evidence type="ECO:0000259" key="19">
    <source>
        <dbReference type="Pfam" id="PF02744"/>
    </source>
</evidence>
<feature type="binding site" evidence="16">
    <location>
        <position position="184"/>
    </location>
    <ligand>
        <name>Fe cation</name>
        <dbReference type="ChEBI" id="CHEBI:24875"/>
    </ligand>
</feature>
<feature type="binding site" description="in other chain" evidence="14">
    <location>
        <position position="170"/>
    </location>
    <ligand>
        <name>UDP-alpha-D-glucose</name>
        <dbReference type="ChEBI" id="CHEBI:58885"/>
        <note>ligand shared between dimeric partners</note>
    </ligand>
</feature>
<dbReference type="NCBIfam" id="TIGR00209">
    <property type="entry name" value="galT_1"/>
    <property type="match status" value="1"/>
</dbReference>
<evidence type="ECO:0000256" key="16">
    <source>
        <dbReference type="PIRSR" id="PIRSR000808-4"/>
    </source>
</evidence>
<evidence type="ECO:0000256" key="2">
    <source>
        <dbReference type="ARBA" id="ARBA00004947"/>
    </source>
</evidence>
<evidence type="ECO:0000256" key="3">
    <source>
        <dbReference type="ARBA" id="ARBA00010951"/>
    </source>
</evidence>
<sequence>MASFDLAQQPHRRFNPLTGEWLLVSPHRALRPWQGQQEAPDRSQRPAYDPGCYLCPGNTRAGGIVNPPYTGTFVFDNDFAALTPDAPHGAVEVGGLLRAEAESGLARVICFSPRHDLTLPEMSTADIRGVVDVWAAQFAELGVREDINYVQIFENKGAVMGCSNPHPHGQIWAQRTVPGDPAKETVQQLAYYQQHGRTLLTDYLEIELREQTRVVIENAHWVALVPFWAAWPFETLVLPRRAVQDITQLTDAEKDAFADIIRRLTIRYDNLFLTSFPYSAGLHQRPTDGQEHPEWHLHMHFFPPLLRSATVRKFMVGYEMLANPQRDITPEYAAQRLHELPEVHYKQTGEPS</sequence>
<feature type="binding site" evidence="14">
    <location>
        <begin position="318"/>
        <end position="319"/>
    </location>
    <ligand>
        <name>UDP-alpha-D-glucose</name>
        <dbReference type="ChEBI" id="CHEBI:58885"/>
        <note>ligand shared between dimeric partners</note>
    </ligand>
</feature>